<evidence type="ECO:0000256" key="3">
    <source>
        <dbReference type="ARBA" id="ARBA00011049"/>
    </source>
</evidence>
<dbReference type="InterPro" id="IPR036429">
    <property type="entry name" value="SpoA-like_sf"/>
</dbReference>
<dbReference type="CDD" id="cd17908">
    <property type="entry name" value="FliM"/>
    <property type="match status" value="1"/>
</dbReference>
<protein>
    <recommendedName>
        <fullName evidence="4">Flagellar motor switch protein FliM</fullName>
    </recommendedName>
</protein>
<dbReference type="PANTHER" id="PTHR30034:SF6">
    <property type="entry name" value="YOP PROTEINS TRANSLOCATION PROTEIN Q"/>
    <property type="match status" value="1"/>
</dbReference>
<name>A0ABT9D5N0_9CELL</name>
<accession>A0ABT9D5N0</accession>
<evidence type="ECO:0000256" key="1">
    <source>
        <dbReference type="ARBA" id="ARBA00004117"/>
    </source>
</evidence>
<dbReference type="PANTHER" id="PTHR30034">
    <property type="entry name" value="FLAGELLAR MOTOR SWITCH PROTEIN FLIM"/>
    <property type="match status" value="1"/>
</dbReference>
<comment type="subcellular location">
    <subcellularLocation>
        <location evidence="1">Bacterial flagellum basal body</location>
    </subcellularLocation>
    <subcellularLocation>
        <location evidence="2">Cell membrane</location>
        <topology evidence="2">Peripheral membrane protein</topology>
    </subcellularLocation>
</comment>
<keyword evidence="8" id="KW-0472">Membrane</keyword>
<dbReference type="Pfam" id="PF01052">
    <property type="entry name" value="FliMN_C"/>
    <property type="match status" value="1"/>
</dbReference>
<keyword evidence="12" id="KW-1185">Reference proteome</keyword>
<dbReference type="SUPFAM" id="SSF101801">
    <property type="entry name" value="Surface presentation of antigens (SPOA)"/>
    <property type="match status" value="1"/>
</dbReference>
<dbReference type="Gene3D" id="2.30.330.10">
    <property type="entry name" value="SpoA-like"/>
    <property type="match status" value="1"/>
</dbReference>
<keyword evidence="11" id="KW-0966">Cell projection</keyword>
<evidence type="ECO:0000256" key="5">
    <source>
        <dbReference type="ARBA" id="ARBA00022475"/>
    </source>
</evidence>
<dbReference type="InterPro" id="IPR028976">
    <property type="entry name" value="CheC-like_sf"/>
</dbReference>
<dbReference type="Proteomes" id="UP001232536">
    <property type="component" value="Unassembled WGS sequence"/>
</dbReference>
<dbReference type="PIRSF" id="PIRSF002888">
    <property type="entry name" value="FliM"/>
    <property type="match status" value="1"/>
</dbReference>
<keyword evidence="7" id="KW-0283">Flagellar rotation</keyword>
<evidence type="ECO:0000256" key="9">
    <source>
        <dbReference type="ARBA" id="ARBA00023143"/>
    </source>
</evidence>
<gene>
    <name evidence="11" type="ORF">Q6348_02735</name>
</gene>
<proteinExistence type="inferred from homology"/>
<dbReference type="InterPro" id="IPR001543">
    <property type="entry name" value="FliN-like_C"/>
</dbReference>
<evidence type="ECO:0000256" key="7">
    <source>
        <dbReference type="ARBA" id="ARBA00022779"/>
    </source>
</evidence>
<dbReference type="InterPro" id="IPR001689">
    <property type="entry name" value="Flag_FliM"/>
</dbReference>
<dbReference type="SUPFAM" id="SSF103039">
    <property type="entry name" value="CheC-like"/>
    <property type="match status" value="1"/>
</dbReference>
<keyword evidence="11" id="KW-0969">Cilium</keyword>
<comment type="similarity">
    <text evidence="3">Belongs to the FliM family.</text>
</comment>
<keyword evidence="11" id="KW-0282">Flagellum</keyword>
<keyword evidence="5" id="KW-1003">Cell membrane</keyword>
<evidence type="ECO:0000256" key="6">
    <source>
        <dbReference type="ARBA" id="ARBA00022500"/>
    </source>
</evidence>
<dbReference type="EMBL" id="JAUQYP010000001">
    <property type="protein sequence ID" value="MDO8106110.1"/>
    <property type="molecule type" value="Genomic_DNA"/>
</dbReference>
<dbReference type="Pfam" id="PF02154">
    <property type="entry name" value="FliM"/>
    <property type="match status" value="1"/>
</dbReference>
<sequence length="307" mass="33589">MNAAPAKRRQRSAEPELYDFRRPMTLAREHARILEVAMETFARQWGTLLTSRTRVVAQIALDGVELRTYDEYIRPLPSTSLMILCGVEPARATGVLQLPVDAGMVWVDYLLGGPGQPIGPADREMTEIEWQLLRELVQTGLHELAYAFTSVTRLELTAKSVQYAPQFVQAAAAQETVLVATFVIELGNRHDEATLMLPADAVLAALREADGTDARTPDELRDHDAAVRALSAQVRDVPVGVAVRFQPLTVTTDEIGELQVGDVIGLQHRSDTPLDVVVDDVVLAKAAIGSNGKRLACLVVAADRKEH</sequence>
<feature type="domain" description="Flagellar motor switch protein FliN-like C-terminal" evidence="10">
    <location>
        <begin position="233"/>
        <end position="299"/>
    </location>
</feature>
<evidence type="ECO:0000256" key="4">
    <source>
        <dbReference type="ARBA" id="ARBA00021898"/>
    </source>
</evidence>
<evidence type="ECO:0000313" key="12">
    <source>
        <dbReference type="Proteomes" id="UP001232536"/>
    </source>
</evidence>
<dbReference type="RefSeq" id="WP_304599802.1">
    <property type="nucleotide sequence ID" value="NZ_JAUQYO010000002.1"/>
</dbReference>
<evidence type="ECO:0000313" key="11">
    <source>
        <dbReference type="EMBL" id="MDO8106110.1"/>
    </source>
</evidence>
<keyword evidence="9" id="KW-0975">Bacterial flagellum</keyword>
<dbReference type="Gene3D" id="3.40.1550.10">
    <property type="entry name" value="CheC-like"/>
    <property type="match status" value="1"/>
</dbReference>
<organism evidence="11 12">
    <name type="scientific">Actinotalea lenta</name>
    <dbReference type="NCBI Taxonomy" id="3064654"/>
    <lineage>
        <taxon>Bacteria</taxon>
        <taxon>Bacillati</taxon>
        <taxon>Actinomycetota</taxon>
        <taxon>Actinomycetes</taxon>
        <taxon>Micrococcales</taxon>
        <taxon>Cellulomonadaceae</taxon>
        <taxon>Actinotalea</taxon>
    </lineage>
</organism>
<evidence type="ECO:0000256" key="2">
    <source>
        <dbReference type="ARBA" id="ARBA00004202"/>
    </source>
</evidence>
<keyword evidence="6" id="KW-0145">Chemotaxis</keyword>
<reference evidence="11 12" key="1">
    <citation type="submission" date="2023-07" db="EMBL/GenBank/DDBJ databases">
        <title>Description of novel actinomycetes strains, isolated from tidal flat sediment.</title>
        <authorList>
            <person name="Lu C."/>
        </authorList>
    </citation>
    <scope>NUCLEOTIDE SEQUENCE [LARGE SCALE GENOMIC DNA]</scope>
    <source>
        <strain evidence="11 12">SYSU T00b441</strain>
    </source>
</reference>
<evidence type="ECO:0000256" key="8">
    <source>
        <dbReference type="ARBA" id="ARBA00023136"/>
    </source>
</evidence>
<comment type="caution">
    <text evidence="11">The sequence shown here is derived from an EMBL/GenBank/DDBJ whole genome shotgun (WGS) entry which is preliminary data.</text>
</comment>
<evidence type="ECO:0000259" key="10">
    <source>
        <dbReference type="Pfam" id="PF01052"/>
    </source>
</evidence>